<dbReference type="RefSeq" id="WP_345217604.1">
    <property type="nucleotide sequence ID" value="NZ_BAABGN010000013.1"/>
</dbReference>
<feature type="domain" description="Solute-binding protein family 5" evidence="5">
    <location>
        <begin position="82"/>
        <end position="461"/>
    </location>
</feature>
<proteinExistence type="inferred from homology"/>
<dbReference type="InterPro" id="IPR039424">
    <property type="entry name" value="SBP_5"/>
</dbReference>
<dbReference type="Pfam" id="PF00496">
    <property type="entry name" value="SBP_bac_5"/>
    <property type="match status" value="1"/>
</dbReference>
<dbReference type="InterPro" id="IPR000914">
    <property type="entry name" value="SBP_5_dom"/>
</dbReference>
<evidence type="ECO:0000313" key="7">
    <source>
        <dbReference type="Proteomes" id="UP001500622"/>
    </source>
</evidence>
<dbReference type="Proteomes" id="UP001500622">
    <property type="component" value="Unassembled WGS sequence"/>
</dbReference>
<evidence type="ECO:0000256" key="2">
    <source>
        <dbReference type="ARBA" id="ARBA00022448"/>
    </source>
</evidence>
<dbReference type="PROSITE" id="PS51257">
    <property type="entry name" value="PROKAR_LIPOPROTEIN"/>
    <property type="match status" value="1"/>
</dbReference>
<organism evidence="6 7">
    <name type="scientific">Georgenia halophila</name>
    <dbReference type="NCBI Taxonomy" id="620889"/>
    <lineage>
        <taxon>Bacteria</taxon>
        <taxon>Bacillati</taxon>
        <taxon>Actinomycetota</taxon>
        <taxon>Actinomycetes</taxon>
        <taxon>Micrococcales</taxon>
        <taxon>Bogoriellaceae</taxon>
        <taxon>Georgenia</taxon>
    </lineage>
</organism>
<gene>
    <name evidence="6" type="ORF">GCM10023169_33410</name>
</gene>
<keyword evidence="2" id="KW-0813">Transport</keyword>
<feature type="signal peptide" evidence="4">
    <location>
        <begin position="1"/>
        <end position="25"/>
    </location>
</feature>
<sequence>MSGSRRKQALGLLLGFLMLASSCSALTPTDRGTRLENGTVVVGLAQEPAIMNPWVSEGNLQATHSLSLMVLYPLWRLTPDFEYEPLLLDGEPEVSEDPFTVTYRLKEEATWSDGVPITAEDIRFTLETCLNEDFAIAVRAGCQMVDMEASEIVDDKTFRMVFKEPYAPWRSLFSNAAGSILPAHELEGEDFDEVWDDGITVSSGPLKFESWNRGQQMTLTRNENFWGESQPGFERFVLRFIEDSSVQVQALRGAEIDALSSQPQIDLVDQVEDLDGIDYEVTSGGVWEFFEFNHGVEGLGEDHAFVREAIAMGINREELVDVLIGPMNPEAEPLQSIIYVNDQPEYEPAFDQWSFDPEGARALLEENGCVTGDDGIYVCDGVRLSFDYAYTSGNELRELQFVIIQAYMKDIGIALSSQTQDPASFFGDLWPSGTDGAWELFNQAWLNTADPNPALEFWVCDGAMNFRSYCNEEVDRLIAASRTELDPQRRAALLNEADEIMADDLPALPLYQSPVFLAWARQIEGAQPNPTDWGHFWNVEEWGLR</sequence>
<comment type="caution">
    <text evidence="6">The sequence shown here is derived from an EMBL/GenBank/DDBJ whole genome shotgun (WGS) entry which is preliminary data.</text>
</comment>
<comment type="similarity">
    <text evidence="1">Belongs to the bacterial solute-binding protein 5 family.</text>
</comment>
<name>A0ABP8LJJ8_9MICO</name>
<evidence type="ECO:0000313" key="6">
    <source>
        <dbReference type="EMBL" id="GAA4430246.1"/>
    </source>
</evidence>
<evidence type="ECO:0000256" key="1">
    <source>
        <dbReference type="ARBA" id="ARBA00005695"/>
    </source>
</evidence>
<dbReference type="EMBL" id="BAABGN010000013">
    <property type="protein sequence ID" value="GAA4430246.1"/>
    <property type="molecule type" value="Genomic_DNA"/>
</dbReference>
<dbReference type="PANTHER" id="PTHR30290:SF9">
    <property type="entry name" value="OLIGOPEPTIDE-BINDING PROTEIN APPA"/>
    <property type="match status" value="1"/>
</dbReference>
<dbReference type="CDD" id="cd08513">
    <property type="entry name" value="PBP2_thermophilic_Hb8_like"/>
    <property type="match status" value="1"/>
</dbReference>
<feature type="chain" id="PRO_5046258017" evidence="4">
    <location>
        <begin position="26"/>
        <end position="545"/>
    </location>
</feature>
<dbReference type="PIRSF" id="PIRSF002741">
    <property type="entry name" value="MppA"/>
    <property type="match status" value="1"/>
</dbReference>
<dbReference type="SUPFAM" id="SSF53850">
    <property type="entry name" value="Periplasmic binding protein-like II"/>
    <property type="match status" value="1"/>
</dbReference>
<evidence type="ECO:0000259" key="5">
    <source>
        <dbReference type="Pfam" id="PF00496"/>
    </source>
</evidence>
<evidence type="ECO:0000256" key="4">
    <source>
        <dbReference type="SAM" id="SignalP"/>
    </source>
</evidence>
<evidence type="ECO:0000256" key="3">
    <source>
        <dbReference type="ARBA" id="ARBA00022729"/>
    </source>
</evidence>
<dbReference type="Gene3D" id="3.40.190.10">
    <property type="entry name" value="Periplasmic binding protein-like II"/>
    <property type="match status" value="1"/>
</dbReference>
<protein>
    <submittedName>
        <fullName evidence="6">Peptide ABC transporter substrate-binding protein</fullName>
    </submittedName>
</protein>
<dbReference type="Gene3D" id="3.10.105.10">
    <property type="entry name" value="Dipeptide-binding Protein, Domain 3"/>
    <property type="match status" value="1"/>
</dbReference>
<keyword evidence="7" id="KW-1185">Reference proteome</keyword>
<keyword evidence="3 4" id="KW-0732">Signal</keyword>
<accession>A0ABP8LJJ8</accession>
<dbReference type="PANTHER" id="PTHR30290">
    <property type="entry name" value="PERIPLASMIC BINDING COMPONENT OF ABC TRANSPORTER"/>
    <property type="match status" value="1"/>
</dbReference>
<reference evidence="7" key="1">
    <citation type="journal article" date="2019" name="Int. J. Syst. Evol. Microbiol.">
        <title>The Global Catalogue of Microorganisms (GCM) 10K type strain sequencing project: providing services to taxonomists for standard genome sequencing and annotation.</title>
        <authorList>
            <consortium name="The Broad Institute Genomics Platform"/>
            <consortium name="The Broad Institute Genome Sequencing Center for Infectious Disease"/>
            <person name="Wu L."/>
            <person name="Ma J."/>
        </authorList>
    </citation>
    <scope>NUCLEOTIDE SEQUENCE [LARGE SCALE GENOMIC DNA]</scope>
    <source>
        <strain evidence="7">JCM 17810</strain>
    </source>
</reference>
<dbReference type="InterPro" id="IPR030678">
    <property type="entry name" value="Peptide/Ni-bd"/>
</dbReference>